<accession>A0ACB9PZ06</accession>
<comment type="caution">
    <text evidence="1">The sequence shown here is derived from an EMBL/GenBank/DDBJ whole genome shotgun (WGS) entry which is preliminary data.</text>
</comment>
<sequence length="123" mass="13768">MKSQPNGVHFLFVPTVLDLFYRFMPPTIAAAEVHNINTDQSSLLAFKDHITYDANNFLAKNWSVKTPTCDWFGVTCASSHLRVTSLNLSYMGLVGTIPPHLGNLSFLMELDLSNNSFHGFSSW</sequence>
<protein>
    <submittedName>
        <fullName evidence="1">Uncharacterized protein</fullName>
    </submittedName>
</protein>
<reference evidence="1 2" key="1">
    <citation type="journal article" date="2022" name="DNA Res.">
        <title>Chromosomal-level genome assembly of the orchid tree Bauhinia variegata (Leguminosae; Cercidoideae) supports the allotetraploid origin hypothesis of Bauhinia.</title>
        <authorList>
            <person name="Zhong Y."/>
            <person name="Chen Y."/>
            <person name="Zheng D."/>
            <person name="Pang J."/>
            <person name="Liu Y."/>
            <person name="Luo S."/>
            <person name="Meng S."/>
            <person name="Qian L."/>
            <person name="Wei D."/>
            <person name="Dai S."/>
            <person name="Zhou R."/>
        </authorList>
    </citation>
    <scope>NUCLEOTIDE SEQUENCE [LARGE SCALE GENOMIC DNA]</scope>
    <source>
        <strain evidence="1">BV-YZ2020</strain>
    </source>
</reference>
<keyword evidence="2" id="KW-1185">Reference proteome</keyword>
<proteinExistence type="predicted"/>
<evidence type="ECO:0000313" key="1">
    <source>
        <dbReference type="EMBL" id="KAI4353718.1"/>
    </source>
</evidence>
<dbReference type="Proteomes" id="UP000828941">
    <property type="component" value="Chromosome 2"/>
</dbReference>
<name>A0ACB9PZ06_BAUVA</name>
<dbReference type="EMBL" id="CM039427">
    <property type="protein sequence ID" value="KAI4353718.1"/>
    <property type="molecule type" value="Genomic_DNA"/>
</dbReference>
<organism evidence="1 2">
    <name type="scientific">Bauhinia variegata</name>
    <name type="common">Purple orchid tree</name>
    <name type="synonym">Phanera variegata</name>
    <dbReference type="NCBI Taxonomy" id="167791"/>
    <lineage>
        <taxon>Eukaryota</taxon>
        <taxon>Viridiplantae</taxon>
        <taxon>Streptophyta</taxon>
        <taxon>Embryophyta</taxon>
        <taxon>Tracheophyta</taxon>
        <taxon>Spermatophyta</taxon>
        <taxon>Magnoliopsida</taxon>
        <taxon>eudicotyledons</taxon>
        <taxon>Gunneridae</taxon>
        <taxon>Pentapetalae</taxon>
        <taxon>rosids</taxon>
        <taxon>fabids</taxon>
        <taxon>Fabales</taxon>
        <taxon>Fabaceae</taxon>
        <taxon>Cercidoideae</taxon>
        <taxon>Cercideae</taxon>
        <taxon>Bauhiniinae</taxon>
        <taxon>Bauhinia</taxon>
    </lineage>
</organism>
<evidence type="ECO:0000313" key="2">
    <source>
        <dbReference type="Proteomes" id="UP000828941"/>
    </source>
</evidence>
<gene>
    <name evidence="1" type="ORF">L6164_002649</name>
</gene>